<dbReference type="InterPro" id="IPR011990">
    <property type="entry name" value="TPR-like_helical_dom_sf"/>
</dbReference>
<protein>
    <recommendedName>
        <fullName evidence="1">CHAT domain-containing protein</fullName>
    </recommendedName>
</protein>
<reference evidence="2 3" key="1">
    <citation type="submission" date="2019-06" db="EMBL/GenBank/DDBJ databases">
        <authorList>
            <person name="Broberg M."/>
        </authorList>
    </citation>
    <scope>NUCLEOTIDE SEQUENCE [LARGE SCALE GENOMIC DNA]</scope>
</reference>
<feature type="domain" description="CHAT" evidence="1">
    <location>
        <begin position="575"/>
        <end position="845"/>
    </location>
</feature>
<sequence>MSSFLNEETNKSFHVLDRLIDELKSIPANVEGDLGIQSPADTHTTLATSFLSLLLRRNITSATAKPEDESDPNMTITTLSREIAAARRNIITTSKHLPMYADQLESLSGLLKKYFEISNDMSVLDEAIEIARRAATLTPVGHENKPNRLQGLNRLLGSRIIERRSMADIDEAIQIAEQICELPGATSSETVRRLSDLGISWGQKGILTRSLPDIDAAIDEMRKAMAMMTDDYPERNLVLLRYATVLGYKGRVIENAFQGKFYHKAATALLDNVLAGMSESHTPTSDDISLESMALFNAGFNKRELGQRINRLGACIRNRFWYKSKTDLDLKKALLCFAFVLYLPTFPIYERILAGSHFIRLCEDPQQNYEVSRFMISLIPRLTTPSVNNADKQRALTELATIPSRLAVAAIKAGKRPYFAAAYLEQGRNLLVASSMEIGIKYSALQTADPGLAEEFRQVRAELATPIAVNSSLPHHWPDTWQSLLNKTLEIETKYDRLLDRIRLIPGFEKFFQQISEPEMLAAASSGPIVIINGSIGYGCYAVLVECDQIRILDLPNLNDRTAGKMWRKGPGTTETLEWLWDTVANPVLTTLGFTNPPDNGEWPHVWWISTGYMTKHPLHAAGYHRRHSGETVLDRVMSSYSSSIESIIQARQMRTPDPSLPIQALLVAMEDTPGVSKLHFANKEISILKDLMKSSSIVPIEPSRRKQDVLANLANCHIVHFAGHGETDENDPLKSSLLLEDWKVDKLTVNDLLEVKLQGPTLFLAYLSACGTGRMDDVRFTDQSVHLMRAHQLIGFRHVIGTLWEVRDELCVEVARSVYEEIMAGGMSDDSVYRGLHAATRKLRDNWLGVTDIDVGDSCSNPQRSTDASNSSNTRESAMVLNRDILPCDEDEIAPSWVPYIHFGV</sequence>
<accession>A0ABY6ULF5</accession>
<evidence type="ECO:0000313" key="2">
    <source>
        <dbReference type="EMBL" id="VUC32126.1"/>
    </source>
</evidence>
<comment type="caution">
    <text evidence="2">The sequence shown here is derived from an EMBL/GenBank/DDBJ whole genome shotgun (WGS) entry which is preliminary data.</text>
</comment>
<dbReference type="Proteomes" id="UP000766486">
    <property type="component" value="Unassembled WGS sequence"/>
</dbReference>
<evidence type="ECO:0000259" key="1">
    <source>
        <dbReference type="Pfam" id="PF12770"/>
    </source>
</evidence>
<dbReference type="InterPro" id="IPR024983">
    <property type="entry name" value="CHAT_dom"/>
</dbReference>
<proteinExistence type="predicted"/>
<dbReference type="Gene3D" id="1.25.40.10">
    <property type="entry name" value="Tetratricopeptide repeat domain"/>
    <property type="match status" value="1"/>
</dbReference>
<evidence type="ECO:0000313" key="3">
    <source>
        <dbReference type="Proteomes" id="UP000766486"/>
    </source>
</evidence>
<dbReference type="Pfam" id="PF12770">
    <property type="entry name" value="CHAT"/>
    <property type="match status" value="1"/>
</dbReference>
<keyword evidence="3" id="KW-1185">Reference proteome</keyword>
<dbReference type="EMBL" id="CABFNS010000844">
    <property type="protein sequence ID" value="VUC32126.1"/>
    <property type="molecule type" value="Genomic_DNA"/>
</dbReference>
<organism evidence="2 3">
    <name type="scientific">Bionectria ochroleuca</name>
    <name type="common">Gliocladium roseum</name>
    <dbReference type="NCBI Taxonomy" id="29856"/>
    <lineage>
        <taxon>Eukaryota</taxon>
        <taxon>Fungi</taxon>
        <taxon>Dikarya</taxon>
        <taxon>Ascomycota</taxon>
        <taxon>Pezizomycotina</taxon>
        <taxon>Sordariomycetes</taxon>
        <taxon>Hypocreomycetidae</taxon>
        <taxon>Hypocreales</taxon>
        <taxon>Bionectriaceae</taxon>
        <taxon>Clonostachys</taxon>
    </lineage>
</organism>
<gene>
    <name evidence="2" type="ORF">CLO192961_LOCUS320753</name>
</gene>
<name>A0ABY6ULF5_BIOOC</name>